<accession>A0A9D4T3W9</accession>
<dbReference type="AlphaFoldDB" id="A0A9D4T3W9"/>
<keyword evidence="2" id="KW-1185">Reference proteome</keyword>
<organism evidence="1 2">
    <name type="scientific">Rhipicephalus sanguineus</name>
    <name type="common">Brown dog tick</name>
    <name type="synonym">Ixodes sanguineus</name>
    <dbReference type="NCBI Taxonomy" id="34632"/>
    <lineage>
        <taxon>Eukaryota</taxon>
        <taxon>Metazoa</taxon>
        <taxon>Ecdysozoa</taxon>
        <taxon>Arthropoda</taxon>
        <taxon>Chelicerata</taxon>
        <taxon>Arachnida</taxon>
        <taxon>Acari</taxon>
        <taxon>Parasitiformes</taxon>
        <taxon>Ixodida</taxon>
        <taxon>Ixodoidea</taxon>
        <taxon>Ixodidae</taxon>
        <taxon>Rhipicephalinae</taxon>
        <taxon>Rhipicephalus</taxon>
        <taxon>Rhipicephalus</taxon>
    </lineage>
</organism>
<reference evidence="1" key="1">
    <citation type="journal article" date="2020" name="Cell">
        <title>Large-Scale Comparative Analyses of Tick Genomes Elucidate Their Genetic Diversity and Vector Capacities.</title>
        <authorList>
            <consortium name="Tick Genome and Microbiome Consortium (TIGMIC)"/>
            <person name="Jia N."/>
            <person name="Wang J."/>
            <person name="Shi W."/>
            <person name="Du L."/>
            <person name="Sun Y."/>
            <person name="Zhan W."/>
            <person name="Jiang J.F."/>
            <person name="Wang Q."/>
            <person name="Zhang B."/>
            <person name="Ji P."/>
            <person name="Bell-Sakyi L."/>
            <person name="Cui X.M."/>
            <person name="Yuan T.T."/>
            <person name="Jiang B.G."/>
            <person name="Yang W.F."/>
            <person name="Lam T.T."/>
            <person name="Chang Q.C."/>
            <person name="Ding S.J."/>
            <person name="Wang X.J."/>
            <person name="Zhu J.G."/>
            <person name="Ruan X.D."/>
            <person name="Zhao L."/>
            <person name="Wei J.T."/>
            <person name="Ye R.Z."/>
            <person name="Que T.C."/>
            <person name="Du C.H."/>
            <person name="Zhou Y.H."/>
            <person name="Cheng J.X."/>
            <person name="Dai P.F."/>
            <person name="Guo W.B."/>
            <person name="Han X.H."/>
            <person name="Huang E.J."/>
            <person name="Li L.F."/>
            <person name="Wei W."/>
            <person name="Gao Y.C."/>
            <person name="Liu J.Z."/>
            <person name="Shao H.Z."/>
            <person name="Wang X."/>
            <person name="Wang C.C."/>
            <person name="Yang T.C."/>
            <person name="Huo Q.B."/>
            <person name="Li W."/>
            <person name="Chen H.Y."/>
            <person name="Chen S.E."/>
            <person name="Zhou L.G."/>
            <person name="Ni X.B."/>
            <person name="Tian J.H."/>
            <person name="Sheng Y."/>
            <person name="Liu T."/>
            <person name="Pan Y.S."/>
            <person name="Xia L.Y."/>
            <person name="Li J."/>
            <person name="Zhao F."/>
            <person name="Cao W.C."/>
        </authorList>
    </citation>
    <scope>NUCLEOTIDE SEQUENCE</scope>
    <source>
        <strain evidence="1">Rsan-2018</strain>
    </source>
</reference>
<sequence>MIGRSLPAVITDYPVAVALPPHHRSADVYLSLALAQERSRLTIAYRQQGLPVRPANDRLVPTPPNLRALHSLLEFVEATGITAYR</sequence>
<protein>
    <submittedName>
        <fullName evidence="1">Uncharacterized protein</fullName>
    </submittedName>
</protein>
<reference evidence="1" key="2">
    <citation type="submission" date="2021-09" db="EMBL/GenBank/DDBJ databases">
        <authorList>
            <person name="Jia N."/>
            <person name="Wang J."/>
            <person name="Shi W."/>
            <person name="Du L."/>
            <person name="Sun Y."/>
            <person name="Zhan W."/>
            <person name="Jiang J."/>
            <person name="Wang Q."/>
            <person name="Zhang B."/>
            <person name="Ji P."/>
            <person name="Sakyi L.B."/>
            <person name="Cui X."/>
            <person name="Yuan T."/>
            <person name="Jiang B."/>
            <person name="Yang W."/>
            <person name="Lam T.T.-Y."/>
            <person name="Chang Q."/>
            <person name="Ding S."/>
            <person name="Wang X."/>
            <person name="Zhu J."/>
            <person name="Ruan X."/>
            <person name="Zhao L."/>
            <person name="Wei J."/>
            <person name="Que T."/>
            <person name="Du C."/>
            <person name="Cheng J."/>
            <person name="Dai P."/>
            <person name="Han X."/>
            <person name="Huang E."/>
            <person name="Gao Y."/>
            <person name="Liu J."/>
            <person name="Shao H."/>
            <person name="Ye R."/>
            <person name="Li L."/>
            <person name="Wei W."/>
            <person name="Wang X."/>
            <person name="Wang C."/>
            <person name="Huo Q."/>
            <person name="Li W."/>
            <person name="Guo W."/>
            <person name="Chen H."/>
            <person name="Chen S."/>
            <person name="Zhou L."/>
            <person name="Zhou L."/>
            <person name="Ni X."/>
            <person name="Tian J."/>
            <person name="Zhou Y."/>
            <person name="Sheng Y."/>
            <person name="Liu T."/>
            <person name="Pan Y."/>
            <person name="Xia L."/>
            <person name="Li J."/>
            <person name="Zhao F."/>
            <person name="Cao W."/>
        </authorList>
    </citation>
    <scope>NUCLEOTIDE SEQUENCE</scope>
    <source>
        <strain evidence="1">Rsan-2018</strain>
        <tissue evidence="1">Larvae</tissue>
    </source>
</reference>
<comment type="caution">
    <text evidence="1">The sequence shown here is derived from an EMBL/GenBank/DDBJ whole genome shotgun (WGS) entry which is preliminary data.</text>
</comment>
<evidence type="ECO:0000313" key="2">
    <source>
        <dbReference type="Proteomes" id="UP000821837"/>
    </source>
</evidence>
<evidence type="ECO:0000313" key="1">
    <source>
        <dbReference type="EMBL" id="KAH7969179.1"/>
    </source>
</evidence>
<proteinExistence type="predicted"/>
<dbReference type="Proteomes" id="UP000821837">
    <property type="component" value="Unassembled WGS sequence"/>
</dbReference>
<name>A0A9D4T3W9_RHISA</name>
<gene>
    <name evidence="1" type="ORF">HPB52_015522</name>
</gene>
<dbReference type="EMBL" id="JABSTV010001248">
    <property type="protein sequence ID" value="KAH7969179.1"/>
    <property type="molecule type" value="Genomic_DNA"/>
</dbReference>